<dbReference type="Proteomes" id="UP001341840">
    <property type="component" value="Unassembled WGS sequence"/>
</dbReference>
<name>A0ABU6T2K3_9FABA</name>
<sequence>MATEERDSTLPHSAEIEPMVERAGAQRIATEELQRRRRISSIITSKRILLDMDNNEQLNEEIEMDMKMDSGFEGEKSRASNYVSGSLEGEKPPCQAKDSAEPATTECGFEVTKIVAIPEEVKGANDDIGSLLASLKGEGNPTRNSVVDGRCAKRARIAVANCSCRRSDR</sequence>
<dbReference type="EMBL" id="JASCZI010090624">
    <property type="protein sequence ID" value="MED6142907.1"/>
    <property type="molecule type" value="Genomic_DNA"/>
</dbReference>
<organism evidence="2 3">
    <name type="scientific">Stylosanthes scabra</name>
    <dbReference type="NCBI Taxonomy" id="79078"/>
    <lineage>
        <taxon>Eukaryota</taxon>
        <taxon>Viridiplantae</taxon>
        <taxon>Streptophyta</taxon>
        <taxon>Embryophyta</taxon>
        <taxon>Tracheophyta</taxon>
        <taxon>Spermatophyta</taxon>
        <taxon>Magnoliopsida</taxon>
        <taxon>eudicotyledons</taxon>
        <taxon>Gunneridae</taxon>
        <taxon>Pentapetalae</taxon>
        <taxon>rosids</taxon>
        <taxon>fabids</taxon>
        <taxon>Fabales</taxon>
        <taxon>Fabaceae</taxon>
        <taxon>Papilionoideae</taxon>
        <taxon>50 kb inversion clade</taxon>
        <taxon>dalbergioids sensu lato</taxon>
        <taxon>Dalbergieae</taxon>
        <taxon>Pterocarpus clade</taxon>
        <taxon>Stylosanthes</taxon>
    </lineage>
</organism>
<reference evidence="2 3" key="1">
    <citation type="journal article" date="2023" name="Plants (Basel)">
        <title>Bridging the Gap: Combining Genomics and Transcriptomics Approaches to Understand Stylosanthes scabra, an Orphan Legume from the Brazilian Caatinga.</title>
        <authorList>
            <person name="Ferreira-Neto J.R.C."/>
            <person name="da Silva M.D."/>
            <person name="Binneck E."/>
            <person name="de Melo N.F."/>
            <person name="da Silva R.H."/>
            <person name="de Melo A.L.T.M."/>
            <person name="Pandolfi V."/>
            <person name="Bustamante F.O."/>
            <person name="Brasileiro-Vidal A.C."/>
            <person name="Benko-Iseppon A.M."/>
        </authorList>
    </citation>
    <scope>NUCLEOTIDE SEQUENCE [LARGE SCALE GENOMIC DNA]</scope>
    <source>
        <tissue evidence="2">Leaves</tissue>
    </source>
</reference>
<evidence type="ECO:0000313" key="3">
    <source>
        <dbReference type="Proteomes" id="UP001341840"/>
    </source>
</evidence>
<gene>
    <name evidence="2" type="ORF">PIB30_001674</name>
</gene>
<keyword evidence="3" id="KW-1185">Reference proteome</keyword>
<comment type="caution">
    <text evidence="2">The sequence shown here is derived from an EMBL/GenBank/DDBJ whole genome shotgun (WGS) entry which is preliminary data.</text>
</comment>
<accession>A0ABU6T2K3</accession>
<feature type="region of interest" description="Disordered" evidence="1">
    <location>
        <begin position="72"/>
        <end position="102"/>
    </location>
</feature>
<feature type="region of interest" description="Disordered" evidence="1">
    <location>
        <begin position="1"/>
        <end position="23"/>
    </location>
</feature>
<evidence type="ECO:0000256" key="1">
    <source>
        <dbReference type="SAM" id="MobiDB-lite"/>
    </source>
</evidence>
<protein>
    <submittedName>
        <fullName evidence="2">Uncharacterized protein</fullName>
    </submittedName>
</protein>
<evidence type="ECO:0000313" key="2">
    <source>
        <dbReference type="EMBL" id="MED6142907.1"/>
    </source>
</evidence>
<proteinExistence type="predicted"/>